<dbReference type="Gene3D" id="3.30.750.24">
    <property type="entry name" value="STAS domain"/>
    <property type="match status" value="1"/>
</dbReference>
<dbReference type="InterPro" id="IPR036513">
    <property type="entry name" value="STAS_dom_sf"/>
</dbReference>
<dbReference type="PANTHER" id="PTHR33495">
    <property type="entry name" value="ANTI-SIGMA FACTOR ANTAGONIST TM_1081-RELATED-RELATED"/>
    <property type="match status" value="1"/>
</dbReference>
<dbReference type="PANTHER" id="PTHR33495:SF2">
    <property type="entry name" value="ANTI-SIGMA FACTOR ANTAGONIST TM_1081-RELATED"/>
    <property type="match status" value="1"/>
</dbReference>
<comment type="caution">
    <text evidence="4">The sequence shown here is derived from an EMBL/GenBank/DDBJ whole genome shotgun (WGS) entry which is preliminary data.</text>
</comment>
<accession>A0A124G949</accession>
<dbReference type="RefSeq" id="WP_067699798.1">
    <property type="nucleotide sequence ID" value="NZ_LLZH01000294.1"/>
</dbReference>
<proteinExistence type="inferred from homology"/>
<dbReference type="InterPro" id="IPR002645">
    <property type="entry name" value="STAS_dom"/>
</dbReference>
<evidence type="ECO:0000256" key="2">
    <source>
        <dbReference type="RuleBase" id="RU003749"/>
    </source>
</evidence>
<feature type="domain" description="STAS" evidence="3">
    <location>
        <begin position="25"/>
        <end position="110"/>
    </location>
</feature>
<dbReference type="GO" id="GO:0043856">
    <property type="term" value="F:anti-sigma factor antagonist activity"/>
    <property type="evidence" value="ECO:0007669"/>
    <property type="project" value="InterPro"/>
</dbReference>
<dbReference type="EMBL" id="LLZH01000294">
    <property type="protein sequence ID" value="KUL27892.1"/>
    <property type="molecule type" value="Genomic_DNA"/>
</dbReference>
<dbReference type="OrthoDB" id="3295753at2"/>
<dbReference type="NCBIfam" id="TIGR00377">
    <property type="entry name" value="ant_ant_sig"/>
    <property type="match status" value="1"/>
</dbReference>
<dbReference type="CDD" id="cd07043">
    <property type="entry name" value="STAS_anti-anti-sigma_factors"/>
    <property type="match status" value="1"/>
</dbReference>
<comment type="similarity">
    <text evidence="1 2">Belongs to the anti-sigma-factor antagonist family.</text>
</comment>
<sequence>MSTEAIVTYRTSDEGYTLHAALMIAELDVDAADELRESLEKAVTASECRQLSLDLAEVTFIDSYALGALVGARNSAAAAGLTMVLTRPSPPVRQAIEVTGLAEVFGLEPV</sequence>
<dbReference type="Pfam" id="PF01740">
    <property type="entry name" value="STAS"/>
    <property type="match status" value="1"/>
</dbReference>
<gene>
    <name evidence="4" type="ORF">ADL15_34245</name>
</gene>
<dbReference type="SUPFAM" id="SSF52091">
    <property type="entry name" value="SpoIIaa-like"/>
    <property type="match status" value="1"/>
</dbReference>
<keyword evidence="5" id="KW-1185">Reference proteome</keyword>
<dbReference type="AlphaFoldDB" id="A0A124G949"/>
<dbReference type="InterPro" id="IPR003658">
    <property type="entry name" value="Anti-sigma_ant"/>
</dbReference>
<dbReference type="Proteomes" id="UP000053244">
    <property type="component" value="Unassembled WGS sequence"/>
</dbReference>
<evidence type="ECO:0000313" key="4">
    <source>
        <dbReference type="EMBL" id="KUL27892.1"/>
    </source>
</evidence>
<reference evidence="4 5" key="1">
    <citation type="submission" date="2015-10" db="EMBL/GenBank/DDBJ databases">
        <authorList>
            <person name="Gilbert D.G."/>
        </authorList>
    </citation>
    <scope>NUCLEOTIDE SEQUENCE [LARGE SCALE GENOMIC DNA]</scope>
    <source>
        <strain evidence="4 5">NRRL B-16712</strain>
    </source>
</reference>
<evidence type="ECO:0000313" key="5">
    <source>
        <dbReference type="Proteomes" id="UP000053244"/>
    </source>
</evidence>
<name>A0A124G949_9ACTN</name>
<evidence type="ECO:0000259" key="3">
    <source>
        <dbReference type="PROSITE" id="PS50801"/>
    </source>
</evidence>
<protein>
    <recommendedName>
        <fullName evidence="2">Anti-sigma factor antagonist</fullName>
    </recommendedName>
</protein>
<dbReference type="PROSITE" id="PS50801">
    <property type="entry name" value="STAS"/>
    <property type="match status" value="1"/>
</dbReference>
<organism evidence="4 5">
    <name type="scientific">Actinoplanes awajinensis subsp. mycoplanecinus</name>
    <dbReference type="NCBI Taxonomy" id="135947"/>
    <lineage>
        <taxon>Bacteria</taxon>
        <taxon>Bacillati</taxon>
        <taxon>Actinomycetota</taxon>
        <taxon>Actinomycetes</taxon>
        <taxon>Micromonosporales</taxon>
        <taxon>Micromonosporaceae</taxon>
        <taxon>Actinoplanes</taxon>
    </lineage>
</organism>
<evidence type="ECO:0000256" key="1">
    <source>
        <dbReference type="ARBA" id="ARBA00009013"/>
    </source>
</evidence>